<dbReference type="Gramene" id="rna41952">
    <property type="protein sequence ID" value="RHN47360.1"/>
    <property type="gene ID" value="gene41952"/>
</dbReference>
<organism evidence="1">
    <name type="scientific">Medicago truncatula</name>
    <name type="common">Barrel medic</name>
    <name type="synonym">Medicago tribuloides</name>
    <dbReference type="NCBI Taxonomy" id="3880"/>
    <lineage>
        <taxon>Eukaryota</taxon>
        <taxon>Viridiplantae</taxon>
        <taxon>Streptophyta</taxon>
        <taxon>Embryophyta</taxon>
        <taxon>Tracheophyta</taxon>
        <taxon>Spermatophyta</taxon>
        <taxon>Magnoliopsida</taxon>
        <taxon>eudicotyledons</taxon>
        <taxon>Gunneridae</taxon>
        <taxon>Pentapetalae</taxon>
        <taxon>rosids</taxon>
        <taxon>fabids</taxon>
        <taxon>Fabales</taxon>
        <taxon>Fabaceae</taxon>
        <taxon>Papilionoideae</taxon>
        <taxon>50 kb inversion clade</taxon>
        <taxon>NPAAA clade</taxon>
        <taxon>Hologalegina</taxon>
        <taxon>IRL clade</taxon>
        <taxon>Trifolieae</taxon>
        <taxon>Medicago</taxon>
    </lineage>
</organism>
<dbReference type="AlphaFoldDB" id="A0A396H287"/>
<dbReference type="Proteomes" id="UP000265566">
    <property type="component" value="Chromosome 7"/>
</dbReference>
<name>A0A396H287_MEDTR</name>
<reference evidence="1" key="1">
    <citation type="journal article" date="2018" name="Nat. Plants">
        <title>Whole-genome landscape of Medicago truncatula symbiotic genes.</title>
        <authorList>
            <person name="Pecrix Y."/>
            <person name="Gamas P."/>
            <person name="Carrere S."/>
        </authorList>
    </citation>
    <scope>NUCLEOTIDE SEQUENCE</scope>
    <source>
        <tissue evidence="1">Leaves</tissue>
    </source>
</reference>
<dbReference type="EMBL" id="PSQE01000007">
    <property type="protein sequence ID" value="RHN47360.1"/>
    <property type="molecule type" value="Genomic_DNA"/>
</dbReference>
<gene>
    <name evidence="1" type="ORF">MtrunA17_Chr7g0252161</name>
</gene>
<protein>
    <submittedName>
        <fullName evidence="1">Uncharacterized protein</fullName>
    </submittedName>
</protein>
<proteinExistence type="predicted"/>
<comment type="caution">
    <text evidence="1">The sequence shown here is derived from an EMBL/GenBank/DDBJ whole genome shotgun (WGS) entry which is preliminary data.</text>
</comment>
<sequence>MKCGVIVVDGVTIPTIEKETFIDFDFWLHWKSSHVNLLLIQFLFI</sequence>
<accession>A0A396H287</accession>
<evidence type="ECO:0000313" key="1">
    <source>
        <dbReference type="EMBL" id="RHN47360.1"/>
    </source>
</evidence>